<dbReference type="PANTHER" id="PTHR37466:SF1">
    <property type="entry name" value="SLR1628 PROTEIN"/>
    <property type="match status" value="1"/>
</dbReference>
<dbReference type="RefSeq" id="WP_173532394.1">
    <property type="nucleotide sequence ID" value="NZ_CP054143.1"/>
</dbReference>
<dbReference type="Pfam" id="PF09996">
    <property type="entry name" value="DUF2237"/>
    <property type="match status" value="1"/>
</dbReference>
<organism evidence="1 2">
    <name type="scientific">Deefgea piscis</name>
    <dbReference type="NCBI Taxonomy" id="2739061"/>
    <lineage>
        <taxon>Bacteria</taxon>
        <taxon>Pseudomonadati</taxon>
        <taxon>Pseudomonadota</taxon>
        <taxon>Betaproteobacteria</taxon>
        <taxon>Neisseriales</taxon>
        <taxon>Chitinibacteraceae</taxon>
        <taxon>Deefgea</taxon>
    </lineage>
</organism>
<dbReference type="Gene3D" id="3.30.56.110">
    <property type="entry name" value="Protein of unknown function DUF2237"/>
    <property type="match status" value="1"/>
</dbReference>
<proteinExistence type="predicted"/>
<dbReference type="AlphaFoldDB" id="A0A6M8SRF3"/>
<protein>
    <submittedName>
        <fullName evidence="1">DUF2237 domain-containing protein</fullName>
    </submittedName>
</protein>
<dbReference type="PANTHER" id="PTHR37466">
    <property type="entry name" value="SLR1628 PROTEIN"/>
    <property type="match status" value="1"/>
</dbReference>
<keyword evidence="2" id="KW-1185">Reference proteome</keyword>
<dbReference type="EMBL" id="CP054143">
    <property type="protein sequence ID" value="QKJ65886.1"/>
    <property type="molecule type" value="Genomic_DNA"/>
</dbReference>
<name>A0A6M8SRF3_9NEIS</name>
<sequence length="125" mass="13740">MDINVLGQALKPCSMAPLTGFFRDGCCRTDQTDVGEHIVCVVISTPFLRFSQLRGNDLSTPRPEYGFAGLKPGDQWCLCATRWLEALKAGAAPKIVLAATHENILDLISLETLVEYGIDRPVFKD</sequence>
<dbReference type="Proteomes" id="UP000504844">
    <property type="component" value="Chromosome"/>
</dbReference>
<reference evidence="1 2" key="1">
    <citation type="submission" date="2020-05" db="EMBL/GenBank/DDBJ databases">
        <title>Complete genome sequence of Deefgea sp. D17.</title>
        <authorList>
            <person name="Bae J.-W."/>
            <person name="Han J.E."/>
        </authorList>
    </citation>
    <scope>NUCLEOTIDE SEQUENCE [LARGE SCALE GENOMIC DNA]</scope>
    <source>
        <strain evidence="1 2">D17</strain>
    </source>
</reference>
<dbReference type="InterPro" id="IPR018714">
    <property type="entry name" value="DUF2237"/>
</dbReference>
<gene>
    <name evidence="1" type="ORF">HQN60_03605</name>
</gene>
<evidence type="ECO:0000313" key="1">
    <source>
        <dbReference type="EMBL" id="QKJ65886.1"/>
    </source>
</evidence>
<evidence type="ECO:0000313" key="2">
    <source>
        <dbReference type="Proteomes" id="UP000504844"/>
    </source>
</evidence>
<dbReference type="KEGG" id="dee:HQN60_03605"/>
<accession>A0A6M8SRF3</accession>